<dbReference type="InterPro" id="IPR014721">
    <property type="entry name" value="Ribsml_uS5_D2-typ_fold_subgr"/>
</dbReference>
<keyword evidence="13" id="KW-1185">Reference proteome</keyword>
<dbReference type="HOGENOM" id="CLU_053057_1_1_3"/>
<dbReference type="SUPFAM" id="SSF55060">
    <property type="entry name" value="GHMP Kinase, C-terminal domain"/>
    <property type="match status" value="1"/>
</dbReference>
<dbReference type="eggNOG" id="COG1947">
    <property type="taxonomic scope" value="Bacteria"/>
</dbReference>
<keyword evidence="6 9" id="KW-0418">Kinase</keyword>
<keyword evidence="9" id="KW-0414">Isoprene biosynthesis</keyword>
<dbReference type="EC" id="2.7.1.148" evidence="2 9"/>
<dbReference type="UniPathway" id="UPA00056">
    <property type="reaction ID" value="UER00094"/>
</dbReference>
<dbReference type="InterPro" id="IPR004424">
    <property type="entry name" value="IspE"/>
</dbReference>
<feature type="active site" evidence="9">
    <location>
        <position position="141"/>
    </location>
</feature>
<evidence type="ECO:0000256" key="2">
    <source>
        <dbReference type="ARBA" id="ARBA00012052"/>
    </source>
</evidence>
<dbReference type="STRING" id="388467.A19Y_4612"/>
<dbReference type="GO" id="GO:0016114">
    <property type="term" value="P:terpenoid biosynthetic process"/>
    <property type="evidence" value="ECO:0007669"/>
    <property type="project" value="UniProtKB-UniRule"/>
</dbReference>
<dbReference type="RefSeq" id="WP_042156853.1">
    <property type="nucleotide sequence ID" value="NZ_CM002803.1"/>
</dbReference>
<evidence type="ECO:0000256" key="9">
    <source>
        <dbReference type="HAMAP-Rule" id="MF_00061"/>
    </source>
</evidence>
<dbReference type="InterPro" id="IPR036554">
    <property type="entry name" value="GHMP_kinase_C_sf"/>
</dbReference>
<dbReference type="AlphaFoldDB" id="A0A073CM65"/>
<keyword evidence="5 9" id="KW-0547">Nucleotide-binding</keyword>
<evidence type="ECO:0000259" key="10">
    <source>
        <dbReference type="Pfam" id="PF00288"/>
    </source>
</evidence>
<dbReference type="GO" id="GO:0005524">
    <property type="term" value="F:ATP binding"/>
    <property type="evidence" value="ECO:0007669"/>
    <property type="project" value="UniProtKB-UniRule"/>
</dbReference>
<feature type="binding site" evidence="9">
    <location>
        <begin position="99"/>
        <end position="109"/>
    </location>
    <ligand>
        <name>ATP</name>
        <dbReference type="ChEBI" id="CHEBI:30616"/>
    </ligand>
</feature>
<dbReference type="Pfam" id="PF08544">
    <property type="entry name" value="GHMP_kinases_C"/>
    <property type="match status" value="1"/>
</dbReference>
<proteinExistence type="inferred from homology"/>
<reference evidence="12 13" key="1">
    <citation type="journal article" date="2014" name="Appl. Environ. Microbiol.">
        <title>Elucidation of insertion elements encoded on plasmids and in vitro construction of shuttle vectors from the toxic cyanobacterium Planktothrix.</title>
        <authorList>
            <person name="Christiansen G."/>
            <person name="Goesmann A."/>
            <person name="Kurmayer R."/>
        </authorList>
    </citation>
    <scope>NUCLEOTIDE SEQUENCE [LARGE SCALE GENOMIC DNA]</scope>
    <source>
        <strain evidence="12 13">NIVA-CYA 126/8</strain>
    </source>
</reference>
<evidence type="ECO:0000313" key="13">
    <source>
        <dbReference type="Proteomes" id="UP000027395"/>
    </source>
</evidence>
<evidence type="ECO:0000256" key="5">
    <source>
        <dbReference type="ARBA" id="ARBA00022741"/>
    </source>
</evidence>
<dbReference type="GO" id="GO:0050515">
    <property type="term" value="F:4-(cytidine 5'-diphospho)-2-C-methyl-D-erythritol kinase activity"/>
    <property type="evidence" value="ECO:0007669"/>
    <property type="project" value="UniProtKB-UniRule"/>
</dbReference>
<evidence type="ECO:0000259" key="11">
    <source>
        <dbReference type="Pfam" id="PF08544"/>
    </source>
</evidence>
<keyword evidence="7 9" id="KW-0067">ATP-binding</keyword>
<dbReference type="PANTHER" id="PTHR43527:SF2">
    <property type="entry name" value="4-DIPHOSPHOCYTIDYL-2-C-METHYL-D-ERYTHRITOL KINASE, CHLOROPLASTIC"/>
    <property type="match status" value="1"/>
</dbReference>
<dbReference type="Gene3D" id="3.30.230.10">
    <property type="match status" value="1"/>
</dbReference>
<comment type="similarity">
    <text evidence="1 9">Belongs to the GHMP kinase family. IspE subfamily.</text>
</comment>
<feature type="domain" description="GHMP kinase C-terminal" evidence="11">
    <location>
        <begin position="217"/>
        <end position="292"/>
    </location>
</feature>
<organism evidence="12 13">
    <name type="scientific">Planktothrix agardhii (strain NIVA-CYA 126/8)</name>
    <dbReference type="NCBI Taxonomy" id="388467"/>
    <lineage>
        <taxon>Bacteria</taxon>
        <taxon>Bacillati</taxon>
        <taxon>Cyanobacteriota</taxon>
        <taxon>Cyanophyceae</taxon>
        <taxon>Oscillatoriophycideae</taxon>
        <taxon>Oscillatoriales</taxon>
        <taxon>Microcoleaceae</taxon>
        <taxon>Planktothrix</taxon>
    </lineage>
</organism>
<feature type="domain" description="GHMP kinase N-terminal" evidence="10">
    <location>
        <begin position="67"/>
        <end position="149"/>
    </location>
</feature>
<evidence type="ECO:0000256" key="7">
    <source>
        <dbReference type="ARBA" id="ARBA00022840"/>
    </source>
</evidence>
<dbReference type="GO" id="GO:0019288">
    <property type="term" value="P:isopentenyl diphosphate biosynthetic process, methylerythritol 4-phosphate pathway"/>
    <property type="evidence" value="ECO:0007669"/>
    <property type="project" value="UniProtKB-UniRule"/>
</dbReference>
<name>A0A073CM65_PLAA1</name>
<sequence>MRSYSLIAPAKINLYLEIIGDRSDGYHELAMVLQSISLADQIDIQPIGIDTIIVRCDHAEVPNDHTNLAYRAAALLTKQFPEAMAQFGGVEINIKKNIPIAAGLAGGSTDAAAVLVGLDLMWQLGLTQSELEVLGAQIGSDVPFCIQGGTALATGRGEELSPLKNLDNLYVVLAKYRNLGISTIWAYQTYRQQFSQTYISQAQDLETRQHRVHSGPMVSAIMHADGSAIGKLLHNDLEKVALPEHPQVLELREAFESQGVLGTMMSGSGPTVFALTESEAEALRVLEAVKTQIANPELDFWTAKFVSTGIRLAQS</sequence>
<dbReference type="PIRSF" id="PIRSF010376">
    <property type="entry name" value="IspE"/>
    <property type="match status" value="1"/>
</dbReference>
<evidence type="ECO:0000313" key="12">
    <source>
        <dbReference type="EMBL" id="KEI69241.1"/>
    </source>
</evidence>
<evidence type="ECO:0000256" key="4">
    <source>
        <dbReference type="ARBA" id="ARBA00022679"/>
    </source>
</evidence>
<comment type="catalytic activity">
    <reaction evidence="9">
        <text>4-CDP-2-C-methyl-D-erythritol + ATP = 4-CDP-2-C-methyl-D-erythritol 2-phosphate + ADP + H(+)</text>
        <dbReference type="Rhea" id="RHEA:18437"/>
        <dbReference type="ChEBI" id="CHEBI:15378"/>
        <dbReference type="ChEBI" id="CHEBI:30616"/>
        <dbReference type="ChEBI" id="CHEBI:57823"/>
        <dbReference type="ChEBI" id="CHEBI:57919"/>
        <dbReference type="ChEBI" id="CHEBI:456216"/>
        <dbReference type="EC" id="2.7.1.148"/>
    </reaction>
</comment>
<evidence type="ECO:0000256" key="6">
    <source>
        <dbReference type="ARBA" id="ARBA00022777"/>
    </source>
</evidence>
<evidence type="ECO:0000256" key="3">
    <source>
        <dbReference type="ARBA" id="ARBA00017473"/>
    </source>
</evidence>
<dbReference type="EMBL" id="CM002803">
    <property type="protein sequence ID" value="KEI69241.1"/>
    <property type="molecule type" value="Genomic_DNA"/>
</dbReference>
<dbReference type="NCBIfam" id="TIGR00154">
    <property type="entry name" value="ispE"/>
    <property type="match status" value="1"/>
</dbReference>
<comment type="function">
    <text evidence="9">Catalyzes the phosphorylation of the position 2 hydroxy group of 4-diphosphocytidyl-2C-methyl-D-erythritol.</text>
</comment>
<evidence type="ECO:0000256" key="8">
    <source>
        <dbReference type="ARBA" id="ARBA00032554"/>
    </source>
</evidence>
<feature type="active site" evidence="9">
    <location>
        <position position="11"/>
    </location>
</feature>
<dbReference type="InterPro" id="IPR020568">
    <property type="entry name" value="Ribosomal_Su5_D2-typ_SF"/>
</dbReference>
<dbReference type="Gene3D" id="3.30.70.890">
    <property type="entry name" value="GHMP kinase, C-terminal domain"/>
    <property type="match status" value="1"/>
</dbReference>
<comment type="pathway">
    <text evidence="9">Isoprenoid biosynthesis; isopentenyl diphosphate biosynthesis via DXP pathway; isopentenyl diphosphate from 1-deoxy-D-xylulose 5-phosphate: step 3/6.</text>
</comment>
<dbReference type="InterPro" id="IPR013750">
    <property type="entry name" value="GHMP_kinase_C_dom"/>
</dbReference>
<accession>A0A073CM65</accession>
<protein>
    <recommendedName>
        <fullName evidence="3 9">4-diphosphocytidyl-2-C-methyl-D-erythritol kinase</fullName>
        <shortName evidence="9">CMK</shortName>
        <ecNumber evidence="2 9">2.7.1.148</ecNumber>
    </recommendedName>
    <alternativeName>
        <fullName evidence="8 9">4-(cytidine-5'-diphospho)-2-C-methyl-D-erythritol kinase</fullName>
    </alternativeName>
</protein>
<dbReference type="PATRIC" id="fig|388467.6.peg.4553"/>
<dbReference type="Proteomes" id="UP000027395">
    <property type="component" value="Chromosome"/>
</dbReference>
<dbReference type="PANTHER" id="PTHR43527">
    <property type="entry name" value="4-DIPHOSPHOCYTIDYL-2-C-METHYL-D-ERYTHRITOL KINASE, CHLOROPLASTIC"/>
    <property type="match status" value="1"/>
</dbReference>
<gene>
    <name evidence="9 12" type="primary">ispE</name>
    <name evidence="12" type="ORF">A19Y_4612</name>
</gene>
<dbReference type="Pfam" id="PF00288">
    <property type="entry name" value="GHMP_kinases_N"/>
    <property type="match status" value="1"/>
</dbReference>
<keyword evidence="4 9" id="KW-0808">Transferase</keyword>
<dbReference type="SUPFAM" id="SSF54211">
    <property type="entry name" value="Ribosomal protein S5 domain 2-like"/>
    <property type="match status" value="1"/>
</dbReference>
<dbReference type="InterPro" id="IPR006204">
    <property type="entry name" value="GHMP_kinase_N_dom"/>
</dbReference>
<dbReference type="HAMAP" id="MF_00061">
    <property type="entry name" value="IspE"/>
    <property type="match status" value="1"/>
</dbReference>
<evidence type="ECO:0000256" key="1">
    <source>
        <dbReference type="ARBA" id="ARBA00009684"/>
    </source>
</evidence>